<gene>
    <name evidence="2" type="ORF">MB27_08645</name>
</gene>
<comment type="caution">
    <text evidence="2">The sequence shown here is derived from an EMBL/GenBank/DDBJ whole genome shotgun (WGS) entry which is preliminary data.</text>
</comment>
<evidence type="ECO:0000313" key="2">
    <source>
        <dbReference type="EMBL" id="KHD77848.1"/>
    </source>
</evidence>
<feature type="signal peptide" evidence="1">
    <location>
        <begin position="1"/>
        <end position="28"/>
    </location>
</feature>
<sequence>MHRSFRALGLAILSGILAAGASATPAAADDLGVIAGTFTDRAGNPIPNAYTIIENIDGGAAEYTYTHPVGGDYQVPVAPGTYRVSFRWKGLTQWAHQQLDAGQANTFTVAAGETVQVSDQLVPSGTLNGHLTNADGTPLAYAWVSLWREGVSVNYTESDANGFYSFPAVLPGDYQVRFTSQYIPGTFTVVTDQSTTADGTLQPPPPSTTLVVKAVDAVSGEPAPGFCVLVAEREECGNPDADTVTMTRMPTGPISFTLISKGQYHLDKSGVTATLVENETTTITVPLVLGGTVQVAASDPGQFGVPVSRACFDLKVIGRPANVGSGCTGNNGIGWTQPVPAGTYTIFVDAPGDLGDQWLGENGGTGDQQTAARIVVEPGKTTQAPDVLLDRAGSITGVVTGTDGTPLESAHVNVLPAADHGTGDPIGVYTDASGRYLLDKLGPYSWPLQFEKRPDYPIQWSGNVSDRSQAVPIPVTAGATSTYDITLTKGATLRGALS</sequence>
<feature type="chain" id="PRO_5002021946" description="Alpha-amylase" evidence="1">
    <location>
        <begin position="29"/>
        <end position="498"/>
    </location>
</feature>
<dbReference type="eggNOG" id="COG4932">
    <property type="taxonomic scope" value="Bacteria"/>
</dbReference>
<dbReference type="Proteomes" id="UP000054537">
    <property type="component" value="Unassembled WGS sequence"/>
</dbReference>
<protein>
    <recommendedName>
        <fullName evidence="4">Alpha-amylase</fullName>
    </recommendedName>
</protein>
<evidence type="ECO:0000313" key="3">
    <source>
        <dbReference type="Proteomes" id="UP000054537"/>
    </source>
</evidence>
<evidence type="ECO:0008006" key="4">
    <source>
        <dbReference type="Google" id="ProtNLM"/>
    </source>
</evidence>
<evidence type="ECO:0000256" key="1">
    <source>
        <dbReference type="SAM" id="SignalP"/>
    </source>
</evidence>
<dbReference type="STRING" id="1869.MB27_08645"/>
<dbReference type="OrthoDB" id="3632511at2"/>
<dbReference type="RefSeq" id="WP_043523651.1">
    <property type="nucleotide sequence ID" value="NZ_BAABKU010000026.1"/>
</dbReference>
<name>A0A0A6US88_ACTUT</name>
<dbReference type="Pfam" id="PF13620">
    <property type="entry name" value="CarboxypepD_reg"/>
    <property type="match status" value="2"/>
</dbReference>
<dbReference type="AlphaFoldDB" id="A0A0A6US88"/>
<keyword evidence="1" id="KW-0732">Signal</keyword>
<organism evidence="2 3">
    <name type="scientific">Actinoplanes utahensis</name>
    <dbReference type="NCBI Taxonomy" id="1869"/>
    <lineage>
        <taxon>Bacteria</taxon>
        <taxon>Bacillati</taxon>
        <taxon>Actinomycetota</taxon>
        <taxon>Actinomycetes</taxon>
        <taxon>Micromonosporales</taxon>
        <taxon>Micromonosporaceae</taxon>
        <taxon>Actinoplanes</taxon>
    </lineage>
</organism>
<dbReference type="InterPro" id="IPR008969">
    <property type="entry name" value="CarboxyPept-like_regulatory"/>
</dbReference>
<keyword evidence="3" id="KW-1185">Reference proteome</keyword>
<dbReference type="EMBL" id="JRTT01000008">
    <property type="protein sequence ID" value="KHD77848.1"/>
    <property type="molecule type" value="Genomic_DNA"/>
</dbReference>
<accession>A0A0A6US88</accession>
<dbReference type="Gene3D" id="2.60.40.1120">
    <property type="entry name" value="Carboxypeptidase-like, regulatory domain"/>
    <property type="match status" value="3"/>
</dbReference>
<reference evidence="2 3" key="1">
    <citation type="submission" date="2014-10" db="EMBL/GenBank/DDBJ databases">
        <title>Draft genome sequence of Actinoplanes utahensis NRRL 12052.</title>
        <authorList>
            <person name="Velasco-Bucheli B."/>
            <person name="del Cerro C."/>
            <person name="Hormigo D."/>
            <person name="Garcia J.L."/>
            <person name="Acebal C."/>
            <person name="Arroyo M."/>
            <person name="de la Mata I."/>
        </authorList>
    </citation>
    <scope>NUCLEOTIDE SEQUENCE [LARGE SCALE GENOMIC DNA]</scope>
    <source>
        <strain evidence="2 3">NRRL 12052</strain>
    </source>
</reference>
<dbReference type="SUPFAM" id="SSF49464">
    <property type="entry name" value="Carboxypeptidase regulatory domain-like"/>
    <property type="match status" value="3"/>
</dbReference>
<proteinExistence type="predicted"/>